<keyword evidence="3" id="KW-0496">Mitochondrion</keyword>
<dbReference type="Gene3D" id="3.10.28.10">
    <property type="entry name" value="Homing endonucleases"/>
    <property type="match status" value="2"/>
</dbReference>
<dbReference type="EMBL" id="MH725799">
    <property type="protein sequence ID" value="AYE93398.1"/>
    <property type="molecule type" value="Genomic_DNA"/>
</dbReference>
<feature type="domain" description="Homing endonuclease LAGLIDADG" evidence="2">
    <location>
        <begin position="272"/>
        <end position="378"/>
    </location>
</feature>
<keyword evidence="3" id="KW-0540">Nuclease</keyword>
<evidence type="ECO:0000259" key="2">
    <source>
        <dbReference type="Pfam" id="PF00961"/>
    </source>
</evidence>
<protein>
    <submittedName>
        <fullName evidence="3">LAGLIDADG homing endonuclease</fullName>
    </submittedName>
</protein>
<dbReference type="PANTHER" id="PTHR36181:SF4">
    <property type="entry name" value="LAGLIDADG ENDONUCLEASE"/>
    <property type="match status" value="1"/>
</dbReference>
<organism evidence="3">
    <name type="scientific">Termitomyces sp</name>
    <dbReference type="NCBI Taxonomy" id="1916073"/>
    <lineage>
        <taxon>Eukaryota</taxon>
        <taxon>Fungi</taxon>
        <taxon>Dikarya</taxon>
        <taxon>Basidiomycota</taxon>
        <taxon>Agaricomycotina</taxon>
        <taxon>Agaricomycetes</taxon>
        <taxon>Agaricomycetidae</taxon>
        <taxon>Agaricales</taxon>
        <taxon>Tricholomatineae</taxon>
        <taxon>Lyophyllaceae</taxon>
        <taxon>Termitomyces</taxon>
    </lineage>
</organism>
<gene>
    <name evidence="4" type="ORF">C0993_000029</name>
    <name evidence="3" type="ORF">C0993_000059</name>
</gene>
<keyword evidence="3" id="KW-0255">Endonuclease</keyword>
<reference evidence="3" key="1">
    <citation type="submission" date="2018-08" db="EMBL/GenBank/DDBJ databases">
        <title>Comparative mitochondrial genomics of the basidiomycete Termitomyces.</title>
        <authorList>
            <person name="Nieuwenhuis M."/>
        </authorList>
    </citation>
    <scope>NUCLEOTIDE SEQUENCE</scope>
    <source>
        <strain evidence="3">T159</strain>
    </source>
</reference>
<accession>A0A386TZ64</accession>
<dbReference type="GO" id="GO:0004519">
    <property type="term" value="F:endonuclease activity"/>
    <property type="evidence" value="ECO:0007669"/>
    <property type="project" value="UniProtKB-KW"/>
</dbReference>
<dbReference type="GO" id="GO:0005739">
    <property type="term" value="C:mitochondrion"/>
    <property type="evidence" value="ECO:0007669"/>
    <property type="project" value="UniProtKB-ARBA"/>
</dbReference>
<dbReference type="SUPFAM" id="SSF55608">
    <property type="entry name" value="Homing endonucleases"/>
    <property type="match status" value="2"/>
</dbReference>
<evidence type="ECO:0000313" key="4">
    <source>
        <dbReference type="EMBL" id="AYE93414.1"/>
    </source>
</evidence>
<feature type="domain" description="Homing endonuclease LAGLIDADG" evidence="2">
    <location>
        <begin position="104"/>
        <end position="213"/>
    </location>
</feature>
<proteinExistence type="predicted"/>
<comment type="function">
    <text evidence="1">Mitochondrial DNA endonuclease involved in intron homing.</text>
</comment>
<dbReference type="EMBL" id="MH725799">
    <property type="protein sequence ID" value="AYE93414.1"/>
    <property type="molecule type" value="Genomic_DNA"/>
</dbReference>
<sequence>MIPSYSRKANSGQNNYLGMVTSHKMMETEMGYRGSKSEILRPQPKKISVKEQRVDGSYFGAIYPKLRCTLMGFERNYQIKIPSNQLNKKSFSTKSETKINPWFLTGFVDGEGCFSIKIQHNAKLKTKWRVRPVFSITLHVKDVSLLESIKNNLALAPGPGAGQGGVGNISKIGEKAAMYSVDSIKEIPLIINHFDKYPLVTQKLSDYLIFKKCFNIIKQGNHLTESGLLEIISLKSNLNLGLPVKLKEAFPNVTKVNRVEYKFNGIPDPFWISGFTSGEGSFQVLVRNSKNELFTRFSIHLHIRDLEVLKAISTYFNKFTPCKSEGARAEKKVTLTEKSAQLQISKFSDINDIIIPFFNKHPILGMKSLDFIDFKKVCYILKYKEHLTSTTVFNQIIEIKSGMNLNRK</sequence>
<geneLocation type="mitochondrion" evidence="3"/>
<dbReference type="InterPro" id="IPR027434">
    <property type="entry name" value="Homing_endonucl"/>
</dbReference>
<dbReference type="AlphaFoldDB" id="A0A386TZ64"/>
<evidence type="ECO:0000256" key="1">
    <source>
        <dbReference type="ARBA" id="ARBA00002670"/>
    </source>
</evidence>
<dbReference type="InterPro" id="IPR051289">
    <property type="entry name" value="LAGLIDADG_Endonuclease"/>
</dbReference>
<dbReference type="PANTHER" id="PTHR36181">
    <property type="entry name" value="INTRON-ENCODED ENDONUCLEASE AI3-RELATED"/>
    <property type="match status" value="1"/>
</dbReference>
<dbReference type="Pfam" id="PF00961">
    <property type="entry name" value="LAGLIDADG_1"/>
    <property type="match status" value="2"/>
</dbReference>
<dbReference type="InterPro" id="IPR004860">
    <property type="entry name" value="LAGLIDADG_dom"/>
</dbReference>
<evidence type="ECO:0000313" key="3">
    <source>
        <dbReference type="EMBL" id="AYE93398.1"/>
    </source>
</evidence>
<name>A0A386TZ64_9AGAR</name>
<keyword evidence="3" id="KW-0378">Hydrolase</keyword>